<dbReference type="AlphaFoldDB" id="A0A9P5PWP4"/>
<evidence type="ECO:0000313" key="2">
    <source>
        <dbReference type="EMBL" id="KAF9063302.1"/>
    </source>
</evidence>
<comment type="caution">
    <text evidence="3">The sequence shown here is derived from an EMBL/GenBank/DDBJ whole genome shotgun (WGS) entry which is preliminary data.</text>
</comment>
<evidence type="ECO:0000256" key="1">
    <source>
        <dbReference type="SAM" id="SignalP"/>
    </source>
</evidence>
<gene>
    <name evidence="3" type="ORF">BDP27DRAFT_1323009</name>
    <name evidence="2" type="ORF">BDP27DRAFT_1335293</name>
</gene>
<reference evidence="3" key="1">
    <citation type="submission" date="2020-11" db="EMBL/GenBank/DDBJ databases">
        <authorList>
            <consortium name="DOE Joint Genome Institute"/>
            <person name="Ahrendt S."/>
            <person name="Riley R."/>
            <person name="Andreopoulos W."/>
            <person name="Labutti K."/>
            <person name="Pangilinan J."/>
            <person name="Ruiz-Duenas F.J."/>
            <person name="Barrasa J.M."/>
            <person name="Sanchez-Garcia M."/>
            <person name="Camarero S."/>
            <person name="Miyauchi S."/>
            <person name="Serrano A."/>
            <person name="Linde D."/>
            <person name="Babiker R."/>
            <person name="Drula E."/>
            <person name="Ayuso-Fernandez I."/>
            <person name="Pacheco R."/>
            <person name="Padilla G."/>
            <person name="Ferreira P."/>
            <person name="Barriuso J."/>
            <person name="Kellner H."/>
            <person name="Castanera R."/>
            <person name="Alfaro M."/>
            <person name="Ramirez L."/>
            <person name="Pisabarro A.G."/>
            <person name="Kuo A."/>
            <person name="Tritt A."/>
            <person name="Lipzen A."/>
            <person name="He G."/>
            <person name="Yan M."/>
            <person name="Ng V."/>
            <person name="Cullen D."/>
            <person name="Martin F."/>
            <person name="Rosso M.-N."/>
            <person name="Henrissat B."/>
            <person name="Hibbett D."/>
            <person name="Martinez A.T."/>
            <person name="Grigoriev I.V."/>
        </authorList>
    </citation>
    <scope>NUCLEOTIDE SEQUENCE</scope>
    <source>
        <strain evidence="3">AH 40177</strain>
    </source>
</reference>
<dbReference type="Proteomes" id="UP000772434">
    <property type="component" value="Unassembled WGS sequence"/>
</dbReference>
<keyword evidence="1" id="KW-0732">Signal</keyword>
<accession>A0A9P5PWP4</accession>
<name>A0A9P5PWP4_9AGAR</name>
<feature type="chain" id="PRO_5040653540" description="Secreted protein" evidence="1">
    <location>
        <begin position="18"/>
        <end position="74"/>
    </location>
</feature>
<organism evidence="3 4">
    <name type="scientific">Rhodocollybia butyracea</name>
    <dbReference type="NCBI Taxonomy" id="206335"/>
    <lineage>
        <taxon>Eukaryota</taxon>
        <taxon>Fungi</taxon>
        <taxon>Dikarya</taxon>
        <taxon>Basidiomycota</taxon>
        <taxon>Agaricomycotina</taxon>
        <taxon>Agaricomycetes</taxon>
        <taxon>Agaricomycetidae</taxon>
        <taxon>Agaricales</taxon>
        <taxon>Marasmiineae</taxon>
        <taxon>Omphalotaceae</taxon>
        <taxon>Rhodocollybia</taxon>
    </lineage>
</organism>
<proteinExistence type="predicted"/>
<evidence type="ECO:0000313" key="3">
    <source>
        <dbReference type="EMBL" id="KAF9070781.1"/>
    </source>
</evidence>
<dbReference type="EMBL" id="JADNRY010000149">
    <property type="protein sequence ID" value="KAF9063302.1"/>
    <property type="molecule type" value="Genomic_DNA"/>
</dbReference>
<protein>
    <recommendedName>
        <fullName evidence="5">Secreted protein</fullName>
    </recommendedName>
</protein>
<dbReference type="EMBL" id="JADNRY010000037">
    <property type="protein sequence ID" value="KAF9070781.1"/>
    <property type="molecule type" value="Genomic_DNA"/>
</dbReference>
<sequence>MLSNLKFSLLLPHKLLGLYSLIFKAFKCVSSSSRPQVQCSTFVKCSSSSTRNQRFDVEGLLRCIQGIQGGCGRK</sequence>
<feature type="signal peptide" evidence="1">
    <location>
        <begin position="1"/>
        <end position="17"/>
    </location>
</feature>
<evidence type="ECO:0000313" key="4">
    <source>
        <dbReference type="Proteomes" id="UP000772434"/>
    </source>
</evidence>
<evidence type="ECO:0008006" key="5">
    <source>
        <dbReference type="Google" id="ProtNLM"/>
    </source>
</evidence>
<keyword evidence="4" id="KW-1185">Reference proteome</keyword>